<proteinExistence type="inferred from homology"/>
<protein>
    <recommendedName>
        <fullName evidence="9">Efflux pump membrane transporter</fullName>
    </recommendedName>
</protein>
<dbReference type="EMBL" id="VJNA01000024">
    <property type="protein sequence ID" value="TSE23049.1"/>
    <property type="molecule type" value="Genomic_DNA"/>
</dbReference>
<evidence type="ECO:0000256" key="2">
    <source>
        <dbReference type="ARBA" id="ARBA00010942"/>
    </source>
</evidence>
<evidence type="ECO:0000256" key="1">
    <source>
        <dbReference type="ARBA" id="ARBA00004429"/>
    </source>
</evidence>
<accession>A0A554WHL2</accession>
<feature type="transmembrane region" description="Helical" evidence="9">
    <location>
        <begin position="872"/>
        <end position="892"/>
    </location>
</feature>
<evidence type="ECO:0000313" key="12">
    <source>
        <dbReference type="Proteomes" id="UP000318554"/>
    </source>
</evidence>
<evidence type="ECO:0000256" key="4">
    <source>
        <dbReference type="ARBA" id="ARBA00022475"/>
    </source>
</evidence>
<dbReference type="InterPro" id="IPR000731">
    <property type="entry name" value="SSD"/>
</dbReference>
<dbReference type="NCBIfam" id="NF000282">
    <property type="entry name" value="RND_permease_1"/>
    <property type="match status" value="1"/>
</dbReference>
<keyword evidence="8 9" id="KW-0472">Membrane</keyword>
<comment type="similarity">
    <text evidence="2 9">Belongs to the resistance-nodulation-cell division (RND) (TC 2.A.6) family.</text>
</comment>
<feature type="transmembrane region" description="Helical" evidence="9">
    <location>
        <begin position="396"/>
        <end position="416"/>
    </location>
</feature>
<feature type="transmembrane region" description="Helical" evidence="9">
    <location>
        <begin position="343"/>
        <end position="362"/>
    </location>
</feature>
<evidence type="ECO:0000256" key="3">
    <source>
        <dbReference type="ARBA" id="ARBA00022448"/>
    </source>
</evidence>
<dbReference type="PRINTS" id="PR00702">
    <property type="entry name" value="ACRIFLAVINRP"/>
</dbReference>
<dbReference type="GO" id="GO:0042910">
    <property type="term" value="F:xenobiotic transmembrane transporter activity"/>
    <property type="evidence" value="ECO:0007669"/>
    <property type="project" value="TreeGrafter"/>
</dbReference>
<dbReference type="SUPFAM" id="SSF82714">
    <property type="entry name" value="Multidrug efflux transporter AcrB TolC docking domain, DN and DC subdomains"/>
    <property type="match status" value="2"/>
</dbReference>
<evidence type="ECO:0000256" key="5">
    <source>
        <dbReference type="ARBA" id="ARBA00022519"/>
    </source>
</evidence>
<dbReference type="PANTHER" id="PTHR32063">
    <property type="match status" value="1"/>
</dbReference>
<dbReference type="GO" id="GO:0005886">
    <property type="term" value="C:plasma membrane"/>
    <property type="evidence" value="ECO:0007669"/>
    <property type="project" value="UniProtKB-SubCell"/>
</dbReference>
<reference evidence="11 12" key="1">
    <citation type="submission" date="2019-07" db="EMBL/GenBank/DDBJ databases">
        <title>Tepidimonas aquatica CLN-1 draft genome.</title>
        <authorList>
            <person name="Da Costa M.S."/>
            <person name="Froufe H.J.C."/>
            <person name="Egas C."/>
            <person name="Albuquerque L."/>
        </authorList>
    </citation>
    <scope>NUCLEOTIDE SEQUENCE [LARGE SCALE GENOMIC DNA]</scope>
    <source>
        <strain evidence="11 12">CLN-1</strain>
    </source>
</reference>
<keyword evidence="12" id="KW-1185">Reference proteome</keyword>
<evidence type="ECO:0000259" key="10">
    <source>
        <dbReference type="PROSITE" id="PS50156"/>
    </source>
</evidence>
<dbReference type="GO" id="GO:0009636">
    <property type="term" value="P:response to toxic substance"/>
    <property type="evidence" value="ECO:0007669"/>
    <property type="project" value="UniProtKB-ARBA"/>
</dbReference>
<organism evidence="11 12">
    <name type="scientific">Tepidimonas aquatica</name>
    <dbReference type="NCBI Taxonomy" id="247482"/>
    <lineage>
        <taxon>Bacteria</taxon>
        <taxon>Pseudomonadati</taxon>
        <taxon>Pseudomonadota</taxon>
        <taxon>Betaproteobacteria</taxon>
        <taxon>Burkholderiales</taxon>
        <taxon>Tepidimonas</taxon>
    </lineage>
</organism>
<dbReference type="GO" id="GO:0015562">
    <property type="term" value="F:efflux transmembrane transporter activity"/>
    <property type="evidence" value="ECO:0007669"/>
    <property type="project" value="InterPro"/>
</dbReference>
<dbReference type="InterPro" id="IPR001036">
    <property type="entry name" value="Acrflvin-R"/>
</dbReference>
<evidence type="ECO:0000256" key="6">
    <source>
        <dbReference type="ARBA" id="ARBA00022692"/>
    </source>
</evidence>
<dbReference type="RefSeq" id="WP_144326451.1">
    <property type="nucleotide sequence ID" value="NZ_VJNA01000024.1"/>
</dbReference>
<gene>
    <name evidence="11" type="primary">bepE_3</name>
    <name evidence="11" type="ORF">Taqua_01887</name>
</gene>
<evidence type="ECO:0000313" key="11">
    <source>
        <dbReference type="EMBL" id="TSE23049.1"/>
    </source>
</evidence>
<feature type="transmembrane region" description="Helical" evidence="9">
    <location>
        <begin position="541"/>
        <end position="559"/>
    </location>
</feature>
<dbReference type="PANTHER" id="PTHR32063:SF76">
    <property type="entry name" value="EFFLUX PUMP MEMBRANE TRANSPORTER"/>
    <property type="match status" value="1"/>
</dbReference>
<dbReference type="AlphaFoldDB" id="A0A554WHL2"/>
<dbReference type="SUPFAM" id="SSF82866">
    <property type="entry name" value="Multidrug efflux transporter AcrB transmembrane domain"/>
    <property type="match status" value="2"/>
</dbReference>
<feature type="transmembrane region" description="Helical" evidence="9">
    <location>
        <begin position="899"/>
        <end position="919"/>
    </location>
</feature>
<keyword evidence="3 9" id="KW-0813">Transport</keyword>
<dbReference type="PROSITE" id="PS50156">
    <property type="entry name" value="SSD"/>
    <property type="match status" value="1"/>
</dbReference>
<dbReference type="Pfam" id="PF00873">
    <property type="entry name" value="ACR_tran"/>
    <property type="match status" value="1"/>
</dbReference>
<sequence>MNSRFFIERPIFAAVLSIVIVLAGLVSMRVLPIAQYPEIVPPTVTISASYPGASAETLATTVAAPIEEQLSGIEGLQYFSSSASSNGTVEITATFEVGTDIDKATFNVNNRVQLATPRLPDEVRRNGVVVAKRSNNFLLVIALNSPKGTHDELFLSNYATLNILDELKRIPGAADVQVFGARDYSMRIWLNPDRMAQLGVTPADVAAAISAQNAQYAAGKIGAQPAPAGQELVYTVTARGRLLRPEEFGDIVLRASGPSGVLRLRDVARVEMGAQSYDQSSYVDGKPSIAIGVFLQSGANALDVGDAVKAKMVQLKRERFPEDVDYVIPYDTTLFVSASIGEVAKTVIEAALIVLVVVFVFLQTWRATLIPMLAVPVSLIGTFAGLWLLGFSINTLTLFAMVLAIGIVVDDAIIVIENVERLMREEKMSPFAAAIEAMREVSGAVVGIVLVLCAVFIPVAFMGGIAGQLYRQFAVTVAISVVLSGVVALTLTPALCALLLKPHEHGGPTRLERWFGPFNRGFQWLTQRYLGGVQLVLKWRAAALVAFALMLGGAGWLLATVPGSFVPDEDQGSIIASAVLPDGATLARTERTTEQLRQMNADNPAIQNFFAINGFDFLGGGAKANAATIFISMNPWEQRQQSSQQLAQAVSGMGLALPDGIAFAFNPPAILGLGQAGGFEVFVQGRTEPDPMKLAQVTQDFIAALSQHPALTGLQTFYRPTVPQLRVEVDREKALALGVPVSEVFAALQAQMGSYYVNDFNRQGRTYRVTMQADAPFRAKPEDLGRLYVRSQTSGQMIPLKVLIRVSDIVGPEQVERYNGYIAAKIFGSAAPGHSSGEAIAAVEQVAREHLPAGYSIEWTGQAFQEKRTGSASVFAFGFALIMVYLILAALYERWGVPMAVMLAVPFAVTGALLLVFLRGLENDIYFQIGLVVLIGLAAKNAILIAEFAMQGMERGLSAVAAALEAARLRFRPIVMTSLAFGLGVVPLMIATGAGAAARQSMGTGVFGGMLVATFIAPMFIPLFFTLLARKPRPQHNHAPGSTEEVPV</sequence>
<evidence type="ECO:0000256" key="8">
    <source>
        <dbReference type="ARBA" id="ARBA00023136"/>
    </source>
</evidence>
<comment type="caution">
    <text evidence="9">Lacks conserved residue(s) required for the propagation of feature annotation.</text>
</comment>
<feature type="transmembrane region" description="Helical" evidence="9">
    <location>
        <begin position="473"/>
        <end position="500"/>
    </location>
</feature>
<keyword evidence="5 9" id="KW-0997">Cell inner membrane</keyword>
<name>A0A554WHL2_9BURK</name>
<dbReference type="Gene3D" id="3.30.70.1440">
    <property type="entry name" value="Multidrug efflux transporter AcrB pore domain"/>
    <property type="match status" value="1"/>
</dbReference>
<evidence type="ECO:0000256" key="9">
    <source>
        <dbReference type="RuleBase" id="RU364070"/>
    </source>
</evidence>
<feature type="domain" description="SSD" evidence="10">
    <location>
        <begin position="372"/>
        <end position="498"/>
    </location>
</feature>
<feature type="transmembrane region" description="Helical" evidence="9">
    <location>
        <begin position="437"/>
        <end position="461"/>
    </location>
</feature>
<dbReference type="Gene3D" id="1.20.1640.10">
    <property type="entry name" value="Multidrug efflux transporter AcrB transmembrane domain"/>
    <property type="match status" value="2"/>
</dbReference>
<dbReference type="Proteomes" id="UP000318554">
    <property type="component" value="Unassembled WGS sequence"/>
</dbReference>
<dbReference type="FunFam" id="3.30.70.1430:FF:000001">
    <property type="entry name" value="Efflux pump membrane transporter"/>
    <property type="match status" value="1"/>
</dbReference>
<feature type="transmembrane region" description="Helical" evidence="9">
    <location>
        <begin position="974"/>
        <end position="994"/>
    </location>
</feature>
<keyword evidence="4" id="KW-1003">Cell membrane</keyword>
<dbReference type="Gene3D" id="3.30.70.1430">
    <property type="entry name" value="Multidrug efflux transporter AcrB pore domain"/>
    <property type="match status" value="2"/>
</dbReference>
<comment type="subcellular location">
    <subcellularLocation>
        <location evidence="1 9">Cell inner membrane</location>
        <topology evidence="1 9">Multi-pass membrane protein</topology>
    </subcellularLocation>
</comment>
<dbReference type="SUPFAM" id="SSF82693">
    <property type="entry name" value="Multidrug efflux transporter AcrB pore domain, PN1, PN2, PC1 and PC2 subdomains"/>
    <property type="match status" value="3"/>
</dbReference>
<dbReference type="InterPro" id="IPR004764">
    <property type="entry name" value="MdtF-like"/>
</dbReference>
<feature type="transmembrane region" description="Helical" evidence="9">
    <location>
        <begin position="925"/>
        <end position="946"/>
    </location>
</feature>
<feature type="transmembrane region" description="Helical" evidence="9">
    <location>
        <begin position="1006"/>
        <end position="1028"/>
    </location>
</feature>
<keyword evidence="6 9" id="KW-0812">Transmembrane</keyword>
<evidence type="ECO:0000256" key="7">
    <source>
        <dbReference type="ARBA" id="ARBA00022989"/>
    </source>
</evidence>
<dbReference type="NCBIfam" id="TIGR00915">
    <property type="entry name" value="2A0602"/>
    <property type="match status" value="1"/>
</dbReference>
<dbReference type="OrthoDB" id="9176627at2"/>
<keyword evidence="7 9" id="KW-1133">Transmembrane helix</keyword>
<feature type="transmembrane region" description="Helical" evidence="9">
    <location>
        <begin position="369"/>
        <end position="390"/>
    </location>
</feature>
<comment type="caution">
    <text evidence="11">The sequence shown here is derived from an EMBL/GenBank/DDBJ whole genome shotgun (WGS) entry which is preliminary data.</text>
</comment>
<dbReference type="InterPro" id="IPR027463">
    <property type="entry name" value="AcrB_DN_DC_subdom"/>
</dbReference>
<dbReference type="FunFam" id="1.20.1640.10:FF:000001">
    <property type="entry name" value="Efflux pump membrane transporter"/>
    <property type="match status" value="1"/>
</dbReference>
<dbReference type="Gene3D" id="3.30.2090.10">
    <property type="entry name" value="Multidrug efflux transporter AcrB TolC docking domain, DN and DC subdomains"/>
    <property type="match status" value="2"/>
</dbReference>
<dbReference type="Gene3D" id="3.30.70.1320">
    <property type="entry name" value="Multidrug efflux transporter AcrB pore domain like"/>
    <property type="match status" value="1"/>
</dbReference>